<organism evidence="2 3">
    <name type="scientific">Corallococcus coralloides</name>
    <name type="common">Myxococcus coralloides</name>
    <dbReference type="NCBI Taxonomy" id="184914"/>
    <lineage>
        <taxon>Bacteria</taxon>
        <taxon>Pseudomonadati</taxon>
        <taxon>Myxococcota</taxon>
        <taxon>Myxococcia</taxon>
        <taxon>Myxococcales</taxon>
        <taxon>Cystobacterineae</taxon>
        <taxon>Myxococcaceae</taxon>
        <taxon>Corallococcus</taxon>
    </lineage>
</organism>
<protein>
    <submittedName>
        <fullName evidence="2">Uncharacterized protein</fullName>
    </submittedName>
</protein>
<feature type="compositionally biased region" description="Basic residues" evidence="1">
    <location>
        <begin position="225"/>
        <end position="234"/>
    </location>
</feature>
<evidence type="ECO:0000313" key="3">
    <source>
        <dbReference type="Proteomes" id="UP000288758"/>
    </source>
</evidence>
<reference evidence="2 3" key="1">
    <citation type="submission" date="2018-12" db="EMBL/GenBank/DDBJ databases">
        <title>Complete Genome Sequence of the Corallopyronin A producing Myxobacterium Corallococcus coralloides B035.</title>
        <authorList>
            <person name="Bouhired S.M."/>
            <person name="Rupp O."/>
            <person name="Blom J."/>
            <person name="Schaeberle T.F."/>
            <person name="Kehraus S."/>
            <person name="Schiefer A."/>
            <person name="Pfarr K."/>
            <person name="Goesmann A."/>
            <person name="Hoerauf A."/>
            <person name="Koenig G.M."/>
        </authorList>
    </citation>
    <scope>NUCLEOTIDE SEQUENCE [LARGE SCALE GENOMIC DNA]</scope>
    <source>
        <strain evidence="2 3">B035</strain>
    </source>
</reference>
<name>A0A410RU28_CORCK</name>
<sequence>MGRACPPGPQGSHRGGDGRRPANEKNRSAPDGRTLGRAVHRPGTVRQRRELGGQRAGKQALGTRQHPRVMAREDRAQRVQPGCAGRRRTDAGTAIHLIARARSRRGHMRAMQQPRDLPPQLLGDGMRDTACVRDAAASGRAPWRGADESATIPRSPASTAAHTAAARTNPGSRGASRPVWGRAGVMVGGVKRVAPDTTVGRRQKTSQRKAFIRSRVLTHLGNSRPWRRNSHGVSRRGDFSIAPD</sequence>
<accession>A0A410RU28</accession>
<dbReference type="Proteomes" id="UP000288758">
    <property type="component" value="Chromosome"/>
</dbReference>
<evidence type="ECO:0000256" key="1">
    <source>
        <dbReference type="SAM" id="MobiDB-lite"/>
    </source>
</evidence>
<evidence type="ECO:0000313" key="2">
    <source>
        <dbReference type="EMBL" id="QAT85395.1"/>
    </source>
</evidence>
<gene>
    <name evidence="2" type="ORF">EJ065_3834</name>
</gene>
<feature type="region of interest" description="Disordered" evidence="1">
    <location>
        <begin position="219"/>
        <end position="244"/>
    </location>
</feature>
<dbReference type="EMBL" id="CP034669">
    <property type="protein sequence ID" value="QAT85395.1"/>
    <property type="molecule type" value="Genomic_DNA"/>
</dbReference>
<dbReference type="AlphaFoldDB" id="A0A410RU28"/>
<feature type="region of interest" description="Disordered" evidence="1">
    <location>
        <begin position="1"/>
        <end position="87"/>
    </location>
</feature>
<feature type="region of interest" description="Disordered" evidence="1">
    <location>
        <begin position="104"/>
        <end position="123"/>
    </location>
</feature>
<proteinExistence type="predicted"/>
<feature type="compositionally biased region" description="Basic and acidic residues" evidence="1">
    <location>
        <begin position="14"/>
        <end position="30"/>
    </location>
</feature>
<feature type="region of interest" description="Disordered" evidence="1">
    <location>
        <begin position="138"/>
        <end position="179"/>
    </location>
</feature>
<feature type="compositionally biased region" description="Low complexity" evidence="1">
    <location>
        <begin position="153"/>
        <end position="167"/>
    </location>
</feature>